<dbReference type="OrthoDB" id="9811754at2"/>
<dbReference type="InterPro" id="IPR058634">
    <property type="entry name" value="AaeA-lik-b-barrel"/>
</dbReference>
<feature type="domain" description="Multidrug resistance protein MdtA-like barrel-sandwich hybrid" evidence="6">
    <location>
        <begin position="46"/>
        <end position="200"/>
    </location>
</feature>
<accession>A0A0D6PID5</accession>
<dbReference type="InterPro" id="IPR058625">
    <property type="entry name" value="MdtA-like_BSH"/>
</dbReference>
<dbReference type="Pfam" id="PF25917">
    <property type="entry name" value="BSH_RND"/>
    <property type="match status" value="1"/>
</dbReference>
<reference evidence="8 9" key="1">
    <citation type="submission" date="2012-11" db="EMBL/GenBank/DDBJ databases">
        <title>Whole genome sequence of Acidocella aminolytica 101 = DSM 11237.</title>
        <authorList>
            <person name="Azuma Y."/>
            <person name="Higashiura N."/>
            <person name="Hirakawa H."/>
            <person name="Matsushita K."/>
        </authorList>
    </citation>
    <scope>NUCLEOTIDE SEQUENCE [LARGE SCALE GENOMIC DNA]</scope>
    <source>
        <strain evidence="9">101 / DSM 11237</strain>
    </source>
</reference>
<dbReference type="Proteomes" id="UP000032668">
    <property type="component" value="Unassembled WGS sequence"/>
</dbReference>
<dbReference type="GO" id="GO:0022857">
    <property type="term" value="F:transmembrane transporter activity"/>
    <property type="evidence" value="ECO:0007669"/>
    <property type="project" value="InterPro"/>
</dbReference>
<dbReference type="InterPro" id="IPR006143">
    <property type="entry name" value="RND_pump_MFP"/>
</dbReference>
<dbReference type="STRING" id="1120923.SAMN02746095_02878"/>
<dbReference type="PANTHER" id="PTHR30367:SF12">
    <property type="entry name" value="P-HYDROXYBENZOIC ACID EFFLUX PUMP SUBUNIT AAEA"/>
    <property type="match status" value="1"/>
</dbReference>
<gene>
    <name evidence="8" type="ORF">Aam_092_043</name>
</gene>
<dbReference type="Gene3D" id="2.40.30.170">
    <property type="match status" value="1"/>
</dbReference>
<dbReference type="SUPFAM" id="SSF111369">
    <property type="entry name" value="HlyD-like secretion proteins"/>
    <property type="match status" value="1"/>
</dbReference>
<dbReference type="AlphaFoldDB" id="A0A0D6PID5"/>
<comment type="caution">
    <text evidence="8">The sequence shown here is derived from an EMBL/GenBank/DDBJ whole genome shotgun (WGS) entry which is preliminary data.</text>
</comment>
<feature type="domain" description="p-hydroxybenzoic acid efflux pump subunit AaeA-like beta-barrel" evidence="7">
    <location>
        <begin position="203"/>
        <end position="299"/>
    </location>
</feature>
<dbReference type="RefSeq" id="WP_048879808.1">
    <property type="nucleotide sequence ID" value="NZ_BANC01000090.1"/>
</dbReference>
<proteinExistence type="inferred from homology"/>
<evidence type="ECO:0000256" key="5">
    <source>
        <dbReference type="SAM" id="Phobius"/>
    </source>
</evidence>
<dbReference type="Gene3D" id="2.40.50.100">
    <property type="match status" value="1"/>
</dbReference>
<dbReference type="PANTHER" id="PTHR30367">
    <property type="entry name" value="P-HYDROXYBENZOIC ACID EFFLUX PUMP SUBUNIT AAEA-RELATED"/>
    <property type="match status" value="1"/>
</dbReference>
<dbReference type="Pfam" id="PF25963">
    <property type="entry name" value="Beta-barrel_AAEA"/>
    <property type="match status" value="1"/>
</dbReference>
<comment type="similarity">
    <text evidence="1">Belongs to the membrane fusion protein (MFP) (TC 8.A.1) family.</text>
</comment>
<organism evidence="8 9">
    <name type="scientific">Acidocella aminolytica 101 = DSM 11237</name>
    <dbReference type="NCBI Taxonomy" id="1120923"/>
    <lineage>
        <taxon>Bacteria</taxon>
        <taxon>Pseudomonadati</taxon>
        <taxon>Pseudomonadota</taxon>
        <taxon>Alphaproteobacteria</taxon>
        <taxon>Acetobacterales</taxon>
        <taxon>Acidocellaceae</taxon>
        <taxon>Acidocella</taxon>
    </lineage>
</organism>
<evidence type="ECO:0000313" key="9">
    <source>
        <dbReference type="Proteomes" id="UP000032668"/>
    </source>
</evidence>
<evidence type="ECO:0000259" key="7">
    <source>
        <dbReference type="Pfam" id="PF25963"/>
    </source>
</evidence>
<evidence type="ECO:0000256" key="4">
    <source>
        <dbReference type="ARBA" id="ARBA00023136"/>
    </source>
</evidence>
<keyword evidence="3 5" id="KW-1133">Transmembrane helix</keyword>
<keyword evidence="9" id="KW-1185">Reference proteome</keyword>
<dbReference type="EMBL" id="BANC01000090">
    <property type="protein sequence ID" value="GAN81422.1"/>
    <property type="molecule type" value="Genomic_DNA"/>
</dbReference>
<evidence type="ECO:0000256" key="2">
    <source>
        <dbReference type="ARBA" id="ARBA00022692"/>
    </source>
</evidence>
<protein>
    <submittedName>
        <fullName evidence="8">ABC transporter/major facilitator superfamily multidrug resistance transporter HlyD/EmrA/FusE</fullName>
    </submittedName>
</protein>
<dbReference type="GO" id="GO:0016020">
    <property type="term" value="C:membrane"/>
    <property type="evidence" value="ECO:0007669"/>
    <property type="project" value="InterPro"/>
</dbReference>
<keyword evidence="4 5" id="KW-0472">Membrane</keyword>
<keyword evidence="2 5" id="KW-0812">Transmembrane</keyword>
<feature type="transmembrane region" description="Helical" evidence="5">
    <location>
        <begin position="6"/>
        <end position="31"/>
    </location>
</feature>
<dbReference type="PROSITE" id="PS51257">
    <property type="entry name" value="PROKAR_LIPOPROTEIN"/>
    <property type="match status" value="1"/>
</dbReference>
<dbReference type="InterPro" id="IPR050393">
    <property type="entry name" value="MFP_Efflux_Pump"/>
</dbReference>
<evidence type="ECO:0000313" key="8">
    <source>
        <dbReference type="EMBL" id="GAN81422.1"/>
    </source>
</evidence>
<sequence length="308" mass="33051">MKPVSFIPRFLVTLVAVAIACFIGWQLWVYYMDSPWTRDGRVRADVVSLAPDVTGPVVKVFVQDNQSVQEGEPLFQVDPSRFNLALAQAKAALAQAKAAESKAHATMLNAEQNAARYAALSNSATSAISRDDASTQSLEAKAAYEASQAATAAAQADLGVAELNLTRSTVRSTVNGVVTNFSMKPGDYVSRGTPVMAIVDTDSLYVDGYFEETKLRHIQVGDKAKVQLLQGGKPILGHVQGFAAGIADHERIAAPTLLADVNPTFTWVRLAARIPVRIAIDHVPTGTHLVAGMTATVEIEPNHKDKQK</sequence>
<evidence type="ECO:0000256" key="1">
    <source>
        <dbReference type="ARBA" id="ARBA00009477"/>
    </source>
</evidence>
<evidence type="ECO:0000259" key="6">
    <source>
        <dbReference type="Pfam" id="PF25917"/>
    </source>
</evidence>
<dbReference type="NCBIfam" id="TIGR01730">
    <property type="entry name" value="RND_mfp"/>
    <property type="match status" value="1"/>
</dbReference>
<evidence type="ECO:0000256" key="3">
    <source>
        <dbReference type="ARBA" id="ARBA00022989"/>
    </source>
</evidence>
<name>A0A0D6PID5_9PROT</name>